<name>A0A450UHB8_9GAMM</name>
<evidence type="ECO:0008006" key="3">
    <source>
        <dbReference type="Google" id="ProtNLM"/>
    </source>
</evidence>
<reference evidence="2" key="1">
    <citation type="submission" date="2019-02" db="EMBL/GenBank/DDBJ databases">
        <authorList>
            <person name="Gruber-Vodicka R. H."/>
            <person name="Seah K. B. B."/>
        </authorList>
    </citation>
    <scope>NUCLEOTIDE SEQUENCE</scope>
    <source>
        <strain evidence="2">BECK_M6</strain>
        <strain evidence="1">BECK_M7</strain>
    </source>
</reference>
<evidence type="ECO:0000313" key="2">
    <source>
        <dbReference type="EMBL" id="VFJ91919.1"/>
    </source>
</evidence>
<evidence type="ECO:0000313" key="1">
    <source>
        <dbReference type="EMBL" id="VFJ89060.1"/>
    </source>
</evidence>
<organism evidence="2">
    <name type="scientific">Candidatus Kentrum sp. LFY</name>
    <dbReference type="NCBI Taxonomy" id="2126342"/>
    <lineage>
        <taxon>Bacteria</taxon>
        <taxon>Pseudomonadati</taxon>
        <taxon>Pseudomonadota</taxon>
        <taxon>Gammaproteobacteria</taxon>
        <taxon>Candidatus Kentrum</taxon>
    </lineage>
</organism>
<proteinExistence type="predicted"/>
<dbReference type="AlphaFoldDB" id="A0A450UHB8"/>
<dbReference type="EMBL" id="CAADFF010000013">
    <property type="protein sequence ID" value="VFJ89060.1"/>
    <property type="molecule type" value="Genomic_DNA"/>
</dbReference>
<dbReference type="EMBL" id="CAADFH010000019">
    <property type="protein sequence ID" value="VFJ91919.1"/>
    <property type="molecule type" value="Genomic_DNA"/>
</dbReference>
<accession>A0A450UHB8</accession>
<gene>
    <name evidence="2" type="ORF">BECKLFY1418A_GA0070994_101923</name>
    <name evidence="1" type="ORF">BECKLFY1418B_GA0070995_101337</name>
</gene>
<sequence>MDRSRCILAVEDRLSEAVGHKLLVYFDMEPTTTIGNRGSGYLKKRARDLNRTAKGFPVFLLTDQDSPKHCPIEIMKGWLRAPCNEGFIFRIAVMEIESWIMADRQAFASFIGIDTNDISDNPDSIENPKEFMLDLVRKHGKRDLKNALIPSPGSTARVGPEYNLVMSRFVARQWDVRRAGSESPSLQRAISALRSFKYQTGRQVSDA</sequence>
<protein>
    <recommendedName>
        <fullName evidence="3">DUF4276 family protein</fullName>
    </recommendedName>
</protein>